<feature type="transmembrane region" description="Helical" evidence="6">
    <location>
        <begin position="139"/>
        <end position="160"/>
    </location>
</feature>
<organism evidence="7 8">
    <name type="scientific">Cytobacillus horneckiae</name>
    <dbReference type="NCBI Taxonomy" id="549687"/>
    <lineage>
        <taxon>Bacteria</taxon>
        <taxon>Bacillati</taxon>
        <taxon>Bacillota</taxon>
        <taxon>Bacilli</taxon>
        <taxon>Bacillales</taxon>
        <taxon>Bacillaceae</taxon>
        <taxon>Cytobacillus</taxon>
    </lineage>
</organism>
<dbReference type="GO" id="GO:0022857">
    <property type="term" value="F:transmembrane transporter activity"/>
    <property type="evidence" value="ECO:0007669"/>
    <property type="project" value="InterPro"/>
</dbReference>
<evidence type="ECO:0000256" key="1">
    <source>
        <dbReference type="ARBA" id="ARBA00004651"/>
    </source>
</evidence>
<proteinExistence type="predicted"/>
<dbReference type="InterPro" id="IPR001851">
    <property type="entry name" value="ABC_transp_permease"/>
</dbReference>
<evidence type="ECO:0000256" key="3">
    <source>
        <dbReference type="ARBA" id="ARBA00022692"/>
    </source>
</evidence>
<dbReference type="GO" id="GO:0005886">
    <property type="term" value="C:plasma membrane"/>
    <property type="evidence" value="ECO:0007669"/>
    <property type="project" value="UniProtKB-SubCell"/>
</dbReference>
<feature type="transmembrane region" description="Helical" evidence="6">
    <location>
        <begin position="280"/>
        <end position="299"/>
    </location>
</feature>
<evidence type="ECO:0000256" key="4">
    <source>
        <dbReference type="ARBA" id="ARBA00022989"/>
    </source>
</evidence>
<keyword evidence="4 6" id="KW-1133">Transmembrane helix</keyword>
<dbReference type="AlphaFoldDB" id="A0A2N0ZEU5"/>
<dbReference type="CDD" id="cd06579">
    <property type="entry name" value="TM_PBP1_transp_AraH_like"/>
    <property type="match status" value="1"/>
</dbReference>
<evidence type="ECO:0000256" key="2">
    <source>
        <dbReference type="ARBA" id="ARBA00022475"/>
    </source>
</evidence>
<comment type="subcellular location">
    <subcellularLocation>
        <location evidence="1">Cell membrane</location>
        <topology evidence="1">Multi-pass membrane protein</topology>
    </subcellularLocation>
</comment>
<evidence type="ECO:0000313" key="7">
    <source>
        <dbReference type="EMBL" id="PKG28017.1"/>
    </source>
</evidence>
<keyword evidence="8" id="KW-1185">Reference proteome</keyword>
<sequence length="361" mass="38868">MGNWLRNLHRKKLLRRKFYCTQAEERKSKVKDKSIQFLFKYGAIALLAIIIIYFSTVSSSFLTYGNFTDILRSISIVTVLALGVTFTLVVNGFDLSVGSTMSLSTVVTASLMVWYDMPLWLVLILPILVGAAVGLLNSFLIVVLGIPDLLATLSSMYIIAGLHRTYTEGYSIYNYMPLTSGGTAIGELSEGFLWIGQGQMAGLPVPVWIMLILILVSYFVLNHTRWGRILYMTGGNEEAATLSGVKVKKVKCAAYVVSGIFASIAGILFTARVGSGQIDAGAPLLMEAVAAVFVGYSVLGAGKPNAVGTFFGAAVIGILLNGLTILNLPYYAFDIVKGSVLVLALAVTYVYAKNRMSASSG</sequence>
<comment type="caution">
    <text evidence="7">The sequence shown here is derived from an EMBL/GenBank/DDBJ whole genome shotgun (WGS) entry which is preliminary data.</text>
</comment>
<keyword evidence="3 6" id="KW-0812">Transmembrane</keyword>
<name>A0A2N0ZEU5_9BACI</name>
<dbReference type="Proteomes" id="UP000233343">
    <property type="component" value="Unassembled WGS sequence"/>
</dbReference>
<feature type="transmembrane region" description="Helical" evidence="6">
    <location>
        <begin position="113"/>
        <end position="133"/>
    </location>
</feature>
<protein>
    <submittedName>
        <fullName evidence="7">ABC transporter permease</fullName>
    </submittedName>
</protein>
<feature type="transmembrane region" description="Helical" evidence="6">
    <location>
        <begin position="306"/>
        <end position="325"/>
    </location>
</feature>
<feature type="transmembrane region" description="Helical" evidence="6">
    <location>
        <begin position="331"/>
        <end position="352"/>
    </location>
</feature>
<evidence type="ECO:0000313" key="8">
    <source>
        <dbReference type="Proteomes" id="UP000233343"/>
    </source>
</evidence>
<reference evidence="7 8" key="1">
    <citation type="journal article" date="2010" name="Int. J. Syst. Evol. Microbiol.">
        <title>Bacillus horneckiae sp. nov., isolated from a spacecraft-assembly clean room.</title>
        <authorList>
            <person name="Vaishampayan P."/>
            <person name="Probst A."/>
            <person name="Krishnamurthi S."/>
            <person name="Ghosh S."/>
            <person name="Osman S."/>
            <person name="McDowall A."/>
            <person name="Ruckmani A."/>
            <person name="Mayilraj S."/>
            <person name="Venkateswaran K."/>
        </authorList>
    </citation>
    <scope>NUCLEOTIDE SEQUENCE [LARGE SCALE GENOMIC DNA]</scope>
    <source>
        <strain evidence="8">1PO1SC</strain>
    </source>
</reference>
<evidence type="ECO:0000256" key="6">
    <source>
        <dbReference type="SAM" id="Phobius"/>
    </source>
</evidence>
<gene>
    <name evidence="7" type="ORF">CWS20_15530</name>
</gene>
<dbReference type="EMBL" id="PISD01000033">
    <property type="protein sequence ID" value="PKG28017.1"/>
    <property type="molecule type" value="Genomic_DNA"/>
</dbReference>
<feature type="transmembrane region" description="Helical" evidence="6">
    <location>
        <begin position="37"/>
        <end position="54"/>
    </location>
</feature>
<dbReference type="Pfam" id="PF02653">
    <property type="entry name" value="BPD_transp_2"/>
    <property type="match status" value="1"/>
</dbReference>
<feature type="transmembrane region" description="Helical" evidence="6">
    <location>
        <begin position="74"/>
        <end position="93"/>
    </location>
</feature>
<keyword evidence="5 6" id="KW-0472">Membrane</keyword>
<feature type="transmembrane region" description="Helical" evidence="6">
    <location>
        <begin position="252"/>
        <end position="274"/>
    </location>
</feature>
<dbReference type="PANTHER" id="PTHR32196">
    <property type="entry name" value="ABC TRANSPORTER PERMEASE PROTEIN YPHD-RELATED-RELATED"/>
    <property type="match status" value="1"/>
</dbReference>
<dbReference type="PANTHER" id="PTHR32196:SF72">
    <property type="entry name" value="RIBOSE IMPORT PERMEASE PROTEIN RBSC"/>
    <property type="match status" value="1"/>
</dbReference>
<evidence type="ECO:0000256" key="5">
    <source>
        <dbReference type="ARBA" id="ARBA00023136"/>
    </source>
</evidence>
<keyword evidence="2" id="KW-1003">Cell membrane</keyword>
<accession>A0A2N0ZEU5</accession>
<feature type="transmembrane region" description="Helical" evidence="6">
    <location>
        <begin position="201"/>
        <end position="221"/>
    </location>
</feature>